<reference evidence="2" key="1">
    <citation type="submission" date="2023-08" db="EMBL/GenBank/DDBJ databases">
        <title>A de novo genome assembly of Solanum verrucosum Schlechtendal, a Mexican diploid species geographically isolated from the other diploid A-genome species in potato relatives.</title>
        <authorList>
            <person name="Hosaka K."/>
        </authorList>
    </citation>
    <scope>NUCLEOTIDE SEQUENCE</scope>
    <source>
        <tissue evidence="2">Young leaves</tissue>
    </source>
</reference>
<dbReference type="EMBL" id="CP133612">
    <property type="protein sequence ID" value="WMV08252.1"/>
    <property type="molecule type" value="Genomic_DNA"/>
</dbReference>
<keyword evidence="3" id="KW-1185">Reference proteome</keyword>
<protein>
    <recommendedName>
        <fullName evidence="1">RNase H type-1 domain-containing protein</fullName>
    </recommendedName>
</protein>
<dbReference type="Pfam" id="PF13456">
    <property type="entry name" value="RVT_3"/>
    <property type="match status" value="1"/>
</dbReference>
<proteinExistence type="predicted"/>
<dbReference type="InterPro" id="IPR036397">
    <property type="entry name" value="RNaseH_sf"/>
</dbReference>
<dbReference type="Gene3D" id="3.30.420.10">
    <property type="entry name" value="Ribonuclease H-like superfamily/Ribonuclease H"/>
    <property type="match status" value="1"/>
</dbReference>
<sequence length="177" mass="20019">MKASWEEFLKIISSNVYLKKSIFIKWTKLFPSFVKLNTDGSCRNDSCGGGGIVRDHEGKLIIDFSLVVGQGTSNWAEAVALLFRMSWCRNNGYKNVQAENDSKLLVDCVKKKSTPPWTIANEVKRLQDFFNQSEYSITHYNREINQVADNLASLSHNYNTNILYSNNGNSPPKSKGL</sequence>
<dbReference type="InterPro" id="IPR053151">
    <property type="entry name" value="RNase_H-like"/>
</dbReference>
<dbReference type="Proteomes" id="UP001234989">
    <property type="component" value="Chromosome 1"/>
</dbReference>
<gene>
    <name evidence="2" type="ORF">MTR67_001637</name>
</gene>
<name>A0AAF0PPK7_SOLVR</name>
<dbReference type="AlphaFoldDB" id="A0AAF0PPK7"/>
<dbReference type="InterPro" id="IPR044730">
    <property type="entry name" value="RNase_H-like_dom_plant"/>
</dbReference>
<dbReference type="InterPro" id="IPR012337">
    <property type="entry name" value="RNaseH-like_sf"/>
</dbReference>
<feature type="domain" description="RNase H type-1" evidence="1">
    <location>
        <begin position="37"/>
        <end position="153"/>
    </location>
</feature>
<organism evidence="2 3">
    <name type="scientific">Solanum verrucosum</name>
    <dbReference type="NCBI Taxonomy" id="315347"/>
    <lineage>
        <taxon>Eukaryota</taxon>
        <taxon>Viridiplantae</taxon>
        <taxon>Streptophyta</taxon>
        <taxon>Embryophyta</taxon>
        <taxon>Tracheophyta</taxon>
        <taxon>Spermatophyta</taxon>
        <taxon>Magnoliopsida</taxon>
        <taxon>eudicotyledons</taxon>
        <taxon>Gunneridae</taxon>
        <taxon>Pentapetalae</taxon>
        <taxon>asterids</taxon>
        <taxon>lamiids</taxon>
        <taxon>Solanales</taxon>
        <taxon>Solanaceae</taxon>
        <taxon>Solanoideae</taxon>
        <taxon>Solaneae</taxon>
        <taxon>Solanum</taxon>
    </lineage>
</organism>
<dbReference type="GO" id="GO:0004523">
    <property type="term" value="F:RNA-DNA hybrid ribonuclease activity"/>
    <property type="evidence" value="ECO:0007669"/>
    <property type="project" value="InterPro"/>
</dbReference>
<accession>A0AAF0PPK7</accession>
<dbReference type="PANTHER" id="PTHR47723:SF19">
    <property type="entry name" value="POLYNUCLEOTIDYL TRANSFERASE, RIBONUCLEASE H-LIKE SUPERFAMILY PROTEIN"/>
    <property type="match status" value="1"/>
</dbReference>
<dbReference type="CDD" id="cd06222">
    <property type="entry name" value="RNase_H_like"/>
    <property type="match status" value="1"/>
</dbReference>
<evidence type="ECO:0000313" key="3">
    <source>
        <dbReference type="Proteomes" id="UP001234989"/>
    </source>
</evidence>
<evidence type="ECO:0000259" key="1">
    <source>
        <dbReference type="Pfam" id="PF13456"/>
    </source>
</evidence>
<dbReference type="InterPro" id="IPR002156">
    <property type="entry name" value="RNaseH_domain"/>
</dbReference>
<dbReference type="PANTHER" id="PTHR47723">
    <property type="entry name" value="OS05G0353850 PROTEIN"/>
    <property type="match status" value="1"/>
</dbReference>
<evidence type="ECO:0000313" key="2">
    <source>
        <dbReference type="EMBL" id="WMV08252.1"/>
    </source>
</evidence>
<dbReference type="GO" id="GO:0003676">
    <property type="term" value="F:nucleic acid binding"/>
    <property type="evidence" value="ECO:0007669"/>
    <property type="project" value="InterPro"/>
</dbReference>
<dbReference type="SUPFAM" id="SSF53098">
    <property type="entry name" value="Ribonuclease H-like"/>
    <property type="match status" value="1"/>
</dbReference>